<reference evidence="10" key="1">
    <citation type="submission" date="2016-11" db="UniProtKB">
        <authorList>
            <consortium name="WormBaseParasite"/>
        </authorList>
    </citation>
    <scope>IDENTIFICATION</scope>
</reference>
<organism evidence="8 10">
    <name type="scientific">Bursaphelenchus xylophilus</name>
    <name type="common">Pinewood nematode worm</name>
    <name type="synonym">Aphelenchoides xylophilus</name>
    <dbReference type="NCBI Taxonomy" id="6326"/>
    <lineage>
        <taxon>Eukaryota</taxon>
        <taxon>Metazoa</taxon>
        <taxon>Ecdysozoa</taxon>
        <taxon>Nematoda</taxon>
        <taxon>Chromadorea</taxon>
        <taxon>Rhabditida</taxon>
        <taxon>Tylenchina</taxon>
        <taxon>Tylenchomorpha</taxon>
        <taxon>Aphelenchoidea</taxon>
        <taxon>Aphelenchoididae</taxon>
        <taxon>Bursaphelenchus</taxon>
    </lineage>
</organism>
<dbReference type="AlphaFoldDB" id="A0A1I7RJF6"/>
<feature type="active site" evidence="2">
    <location>
        <position position="88"/>
    </location>
</feature>
<keyword evidence="3" id="KW-0064">Aspartyl protease</keyword>
<feature type="active site" evidence="2">
    <location>
        <position position="290"/>
    </location>
</feature>
<dbReference type="InterPro" id="IPR033121">
    <property type="entry name" value="PEPTIDASE_A1"/>
</dbReference>
<dbReference type="PANTHER" id="PTHR47966:SF45">
    <property type="entry name" value="PEPTIDASE A1 DOMAIN-CONTAINING PROTEIN"/>
    <property type="match status" value="1"/>
</dbReference>
<gene>
    <name evidence="6" type="ORF">BXYJ_LOCUS13663</name>
</gene>
<keyword evidence="4" id="KW-0732">Signal</keyword>
<keyword evidence="9" id="KW-1185">Reference proteome</keyword>
<feature type="signal peptide" evidence="4">
    <location>
        <begin position="1"/>
        <end position="21"/>
    </location>
</feature>
<sequence>MGSSPRILLILLLLFCLEVGGHVVQIKLSARPQLNFTKVKRTPSLPKPSADSAKLDENFVERLNDHSLKYTGKVSIGNPPQVLDVVFDTGSSVLWLPRYGCHYAIPGRAMHYALYDRTFNPLRSRTCEETELIFESKYAVGHALGEQMKEFVSIGNKKIGPVLQYPSKVRIGVADEVSYTTDGILGLGFPRDFTESRGTSLISEAARLQLFSKPLFTTVLVECSKEICENGGHITFGSEDREHCEESFGRTPVIPLHPAKPLTHWAFEVNELSMDGKKIEMQEYLVAVSDTGSNTVMLPEWLLNKVFSRIPGKDKDIIQRVGDGTFVLKTRCNANFTLTVHTNHMDLELSSRSLLPAKPLNPQGFCYLNLSSSSSLKVMLLGAPFLRNYCVIHDFGKKELRFANLKMEDE</sequence>
<dbReference type="CDD" id="cd05471">
    <property type="entry name" value="pepsin_like"/>
    <property type="match status" value="1"/>
</dbReference>
<dbReference type="Proteomes" id="UP000659654">
    <property type="component" value="Unassembled WGS sequence"/>
</dbReference>
<evidence type="ECO:0000313" key="8">
    <source>
        <dbReference type="Proteomes" id="UP000095284"/>
    </source>
</evidence>
<dbReference type="OrthoDB" id="2747330at2759"/>
<dbReference type="PROSITE" id="PS00141">
    <property type="entry name" value="ASP_PROTEASE"/>
    <property type="match status" value="1"/>
</dbReference>
<dbReference type="EMBL" id="CAJFCV020000006">
    <property type="protein sequence ID" value="CAG9128851.1"/>
    <property type="molecule type" value="Genomic_DNA"/>
</dbReference>
<evidence type="ECO:0000313" key="9">
    <source>
        <dbReference type="Proteomes" id="UP000659654"/>
    </source>
</evidence>
<dbReference type="InterPro" id="IPR021109">
    <property type="entry name" value="Peptidase_aspartic_dom_sf"/>
</dbReference>
<proteinExistence type="inferred from homology"/>
<protein>
    <submittedName>
        <fullName evidence="6">(pine wood nematode) hypothetical protein</fullName>
    </submittedName>
    <submittedName>
        <fullName evidence="10">Peptidase A1 domain-containing protein</fullName>
    </submittedName>
</protein>
<dbReference type="GO" id="GO:0006508">
    <property type="term" value="P:proteolysis"/>
    <property type="evidence" value="ECO:0007669"/>
    <property type="project" value="UniProtKB-KW"/>
</dbReference>
<dbReference type="InterPro" id="IPR034164">
    <property type="entry name" value="Pepsin-like_dom"/>
</dbReference>
<dbReference type="SUPFAM" id="SSF50630">
    <property type="entry name" value="Acid proteases"/>
    <property type="match status" value="1"/>
</dbReference>
<dbReference type="Proteomes" id="UP000095284">
    <property type="component" value="Unplaced"/>
</dbReference>
<dbReference type="SMR" id="A0A1I7RJF6"/>
<evidence type="ECO:0000256" key="4">
    <source>
        <dbReference type="SAM" id="SignalP"/>
    </source>
</evidence>
<dbReference type="InterPro" id="IPR001461">
    <property type="entry name" value="Aspartic_peptidase_A1"/>
</dbReference>
<accession>A0A1I7RJF6</accession>
<dbReference type="Gene3D" id="2.40.70.10">
    <property type="entry name" value="Acid Proteases"/>
    <property type="match status" value="2"/>
</dbReference>
<evidence type="ECO:0000313" key="10">
    <source>
        <dbReference type="WBParaSite" id="BXY_0083800.1"/>
    </source>
</evidence>
<dbReference type="EMBL" id="CAJFDI010000006">
    <property type="protein sequence ID" value="CAD5233572.1"/>
    <property type="molecule type" value="Genomic_DNA"/>
</dbReference>
<comment type="similarity">
    <text evidence="1 3">Belongs to the peptidase A1 family.</text>
</comment>
<keyword evidence="3" id="KW-0378">Hydrolase</keyword>
<feature type="domain" description="Peptidase A1" evidence="5">
    <location>
        <begin position="70"/>
        <end position="403"/>
    </location>
</feature>
<dbReference type="PROSITE" id="PS51767">
    <property type="entry name" value="PEPTIDASE_A1"/>
    <property type="match status" value="1"/>
</dbReference>
<dbReference type="WBParaSite" id="BXY_0083800.1">
    <property type="protein sequence ID" value="BXY_0083800.1"/>
    <property type="gene ID" value="BXY_0083800"/>
</dbReference>
<keyword evidence="3" id="KW-0645">Protease</keyword>
<dbReference type="InterPro" id="IPR001969">
    <property type="entry name" value="Aspartic_peptidase_AS"/>
</dbReference>
<dbReference type="GO" id="GO:0005764">
    <property type="term" value="C:lysosome"/>
    <property type="evidence" value="ECO:0007669"/>
    <property type="project" value="TreeGrafter"/>
</dbReference>
<feature type="chain" id="PRO_5035359103" evidence="4">
    <location>
        <begin position="22"/>
        <end position="410"/>
    </location>
</feature>
<dbReference type="PANTHER" id="PTHR47966">
    <property type="entry name" value="BETA-SITE APP-CLEAVING ENZYME, ISOFORM A-RELATED"/>
    <property type="match status" value="1"/>
</dbReference>
<dbReference type="GO" id="GO:0004190">
    <property type="term" value="F:aspartic-type endopeptidase activity"/>
    <property type="evidence" value="ECO:0007669"/>
    <property type="project" value="UniProtKB-KW"/>
</dbReference>
<dbReference type="Proteomes" id="UP000582659">
    <property type="component" value="Unassembled WGS sequence"/>
</dbReference>
<reference evidence="7" key="2">
    <citation type="submission" date="2020-08" db="EMBL/GenBank/DDBJ databases">
        <authorList>
            <person name="Kikuchi T."/>
        </authorList>
    </citation>
    <scope>NUCLEOTIDE SEQUENCE</scope>
    <source>
        <strain evidence="6">Ka4C1</strain>
    </source>
</reference>
<evidence type="ECO:0000256" key="2">
    <source>
        <dbReference type="PIRSR" id="PIRSR601461-1"/>
    </source>
</evidence>
<dbReference type="Pfam" id="PF00026">
    <property type="entry name" value="Asp"/>
    <property type="match status" value="1"/>
</dbReference>
<evidence type="ECO:0000256" key="1">
    <source>
        <dbReference type="ARBA" id="ARBA00007447"/>
    </source>
</evidence>
<evidence type="ECO:0000313" key="6">
    <source>
        <dbReference type="EMBL" id="CAD5233572.1"/>
    </source>
</evidence>
<evidence type="ECO:0000256" key="3">
    <source>
        <dbReference type="RuleBase" id="RU000454"/>
    </source>
</evidence>
<evidence type="ECO:0000259" key="5">
    <source>
        <dbReference type="PROSITE" id="PS51767"/>
    </source>
</evidence>
<name>A0A1I7RJF6_BURXY</name>
<dbReference type="PRINTS" id="PR00792">
    <property type="entry name" value="PEPSIN"/>
</dbReference>
<dbReference type="eggNOG" id="KOG1339">
    <property type="taxonomic scope" value="Eukaryota"/>
</dbReference>
<evidence type="ECO:0000313" key="7">
    <source>
        <dbReference type="EMBL" id="CAG9128851.1"/>
    </source>
</evidence>